<dbReference type="Pfam" id="PF05988">
    <property type="entry name" value="DUF899"/>
    <property type="match status" value="1"/>
</dbReference>
<gene>
    <name evidence="2" type="ORF">OHB35_23925</name>
</gene>
<accession>A0ABZ1HES1</accession>
<evidence type="ECO:0000313" key="3">
    <source>
        <dbReference type="Proteomes" id="UP001340816"/>
    </source>
</evidence>
<protein>
    <submittedName>
        <fullName evidence="2">DUF899 domain-containing protein</fullName>
    </submittedName>
</protein>
<dbReference type="EMBL" id="CP109135">
    <property type="protein sequence ID" value="WSD16052.1"/>
    <property type="molecule type" value="Genomic_DNA"/>
</dbReference>
<dbReference type="SUPFAM" id="SSF52833">
    <property type="entry name" value="Thioredoxin-like"/>
    <property type="match status" value="1"/>
</dbReference>
<dbReference type="InterPro" id="IPR010296">
    <property type="entry name" value="DUF899_thioredox"/>
</dbReference>
<evidence type="ECO:0000313" key="2">
    <source>
        <dbReference type="EMBL" id="WSD16052.1"/>
    </source>
</evidence>
<dbReference type="RefSeq" id="WP_326759887.1">
    <property type="nucleotide sequence ID" value="NZ_CP109135.1"/>
</dbReference>
<dbReference type="Proteomes" id="UP001340816">
    <property type="component" value="Chromosome"/>
</dbReference>
<name>A0ABZ1HES1_STRPH</name>
<organism evidence="2 3">
    <name type="scientific">Streptomyces phaeochromogenes</name>
    <dbReference type="NCBI Taxonomy" id="1923"/>
    <lineage>
        <taxon>Bacteria</taxon>
        <taxon>Bacillati</taxon>
        <taxon>Actinomycetota</taxon>
        <taxon>Actinomycetes</taxon>
        <taxon>Kitasatosporales</taxon>
        <taxon>Streptomycetaceae</taxon>
        <taxon>Streptomyces</taxon>
        <taxon>Streptomyces phaeochromogenes group</taxon>
    </lineage>
</organism>
<reference evidence="2 3" key="1">
    <citation type="submission" date="2022-10" db="EMBL/GenBank/DDBJ databases">
        <title>The complete genomes of actinobacterial strains from the NBC collection.</title>
        <authorList>
            <person name="Joergensen T.S."/>
            <person name="Alvarez Arevalo M."/>
            <person name="Sterndorff E.B."/>
            <person name="Faurdal D."/>
            <person name="Vuksanovic O."/>
            <person name="Mourched A.-S."/>
            <person name="Charusanti P."/>
            <person name="Shaw S."/>
            <person name="Blin K."/>
            <person name="Weber T."/>
        </authorList>
    </citation>
    <scope>NUCLEOTIDE SEQUENCE [LARGE SCALE GENOMIC DNA]</scope>
    <source>
        <strain evidence="2 3">NBC 01752</strain>
    </source>
</reference>
<proteinExistence type="predicted"/>
<dbReference type="InterPro" id="IPR036249">
    <property type="entry name" value="Thioredoxin-like_sf"/>
</dbReference>
<keyword evidence="3" id="KW-1185">Reference proteome</keyword>
<feature type="compositionally biased region" description="Acidic residues" evidence="1">
    <location>
        <begin position="262"/>
        <end position="274"/>
    </location>
</feature>
<feature type="region of interest" description="Disordered" evidence="1">
    <location>
        <begin position="238"/>
        <end position="274"/>
    </location>
</feature>
<sequence length="274" mass="31142">MATMGNLPEVVSREEWLAARRELLAKEKELTRARDRVNADRRRLPMVRVDKPYTFEGPDGTVSLLDLFEGRPQLVMHHFMWTYDIDADGTEHPRDTGCPSCSSAADGISGLRQLHARDTTLAAVSRAPYAKLAAYRERMGWTFPWYSLAGGDFNYDFHATVDDRVAPVQVFHRTEAELAEAGMPWSESMRGDWPGMSAFLRAGDEVFHTYSTFGRGIEEFHNGYRWLDLTALGRQEAWEEPKDRAAPRGMEVGGPGMRIPDEYDECNEDDEDDE</sequence>
<evidence type="ECO:0000256" key="1">
    <source>
        <dbReference type="SAM" id="MobiDB-lite"/>
    </source>
</evidence>